<name>A0ABV4ZTT9_9ACTN</name>
<dbReference type="RefSeq" id="WP_375064876.1">
    <property type="nucleotide sequence ID" value="NZ_JBHGBT010000021.1"/>
</dbReference>
<evidence type="ECO:0000313" key="2">
    <source>
        <dbReference type="Proteomes" id="UP001577267"/>
    </source>
</evidence>
<dbReference type="EMBL" id="JBHGBT010000021">
    <property type="protein sequence ID" value="MFB4196749.1"/>
    <property type="molecule type" value="Genomic_DNA"/>
</dbReference>
<evidence type="ECO:0000313" key="1">
    <source>
        <dbReference type="EMBL" id="MFB4196749.1"/>
    </source>
</evidence>
<protein>
    <submittedName>
        <fullName evidence="1">Uncharacterized protein</fullName>
    </submittedName>
</protein>
<proteinExistence type="predicted"/>
<organism evidence="1 2">
    <name type="scientific">Streptomyces carpaticus</name>
    <dbReference type="NCBI Taxonomy" id="285558"/>
    <lineage>
        <taxon>Bacteria</taxon>
        <taxon>Bacillati</taxon>
        <taxon>Actinomycetota</taxon>
        <taxon>Actinomycetes</taxon>
        <taxon>Kitasatosporales</taxon>
        <taxon>Streptomycetaceae</taxon>
        <taxon>Streptomyces</taxon>
    </lineage>
</organism>
<reference evidence="1 2" key="1">
    <citation type="submission" date="2024-09" db="EMBL/GenBank/DDBJ databases">
        <title>Draft genome sequence of multifaceted antimicrobials producing Streptomyces sp. strain FH1.</title>
        <authorList>
            <person name="Hassan F."/>
            <person name="Ali H."/>
            <person name="Hassan N."/>
            <person name="Nawaz A."/>
        </authorList>
    </citation>
    <scope>NUCLEOTIDE SEQUENCE [LARGE SCALE GENOMIC DNA]</scope>
    <source>
        <strain evidence="1 2">FH1</strain>
    </source>
</reference>
<keyword evidence="2" id="KW-1185">Reference proteome</keyword>
<gene>
    <name evidence="1" type="ORF">ACE11A_20615</name>
</gene>
<comment type="caution">
    <text evidence="1">The sequence shown here is derived from an EMBL/GenBank/DDBJ whole genome shotgun (WGS) entry which is preliminary data.</text>
</comment>
<accession>A0ABV4ZTT9</accession>
<sequence length="256" mass="27319">MPEPANWSARTPDTGVTNMPCWVPSDTSGVQLVSCGRWWDALRLPCEDWGHLPDVCPGAGVIQNRADRVLVWLVPVGSVTGWRPPGAQVLDRGHLLPVPPAEWSTSWWLTWRQPPIGDAITDPDQLRRAMSAQPAAGVSDVCVRCGCLPPTPAVISGRDADGQPLDLTACQAHVSEVTVALEYAAELAGTPPPPESAMSGNAYGDSRPVTGVCHSAACGAGPGWWHWTCPGPFRPPTHPEDGMGHPSRPHTPLRLP</sequence>
<dbReference type="Proteomes" id="UP001577267">
    <property type="component" value="Unassembled WGS sequence"/>
</dbReference>